<accession>J3NLL0</accession>
<reference evidence="3" key="5">
    <citation type="submission" date="2018-04" db="UniProtKB">
        <authorList>
            <consortium name="EnsemblFungi"/>
        </authorList>
    </citation>
    <scope>IDENTIFICATION</scope>
    <source>
        <strain evidence="3">R3-111a-1</strain>
    </source>
</reference>
<reference evidence="4" key="1">
    <citation type="submission" date="2010-07" db="EMBL/GenBank/DDBJ databases">
        <title>The genome sequence of Gaeumannomyces graminis var. tritici strain R3-111a-1.</title>
        <authorList>
            <consortium name="The Broad Institute Genome Sequencing Platform"/>
            <person name="Ma L.-J."/>
            <person name="Dead R."/>
            <person name="Young S."/>
            <person name="Zeng Q."/>
            <person name="Koehrsen M."/>
            <person name="Alvarado L."/>
            <person name="Berlin A."/>
            <person name="Chapman S.B."/>
            <person name="Chen Z."/>
            <person name="Freedman E."/>
            <person name="Gellesch M."/>
            <person name="Goldberg J."/>
            <person name="Griggs A."/>
            <person name="Gujja S."/>
            <person name="Heilman E.R."/>
            <person name="Heiman D."/>
            <person name="Hepburn T."/>
            <person name="Howarth C."/>
            <person name="Jen D."/>
            <person name="Larson L."/>
            <person name="Mehta T."/>
            <person name="Neiman D."/>
            <person name="Pearson M."/>
            <person name="Roberts A."/>
            <person name="Saif S."/>
            <person name="Shea T."/>
            <person name="Shenoy N."/>
            <person name="Sisk P."/>
            <person name="Stolte C."/>
            <person name="Sykes S."/>
            <person name="Walk T."/>
            <person name="White J."/>
            <person name="Yandava C."/>
            <person name="Haas B."/>
            <person name="Nusbaum C."/>
            <person name="Birren B."/>
        </authorList>
    </citation>
    <scope>NUCLEOTIDE SEQUENCE [LARGE SCALE GENOMIC DNA]</scope>
    <source>
        <strain evidence="4">R3-111a-1</strain>
    </source>
</reference>
<feature type="region of interest" description="Disordered" evidence="1">
    <location>
        <begin position="225"/>
        <end position="283"/>
    </location>
</feature>
<dbReference type="RefSeq" id="XP_009218194.1">
    <property type="nucleotide sequence ID" value="XM_009219930.1"/>
</dbReference>
<dbReference type="Proteomes" id="UP000006039">
    <property type="component" value="Unassembled WGS sequence"/>
</dbReference>
<evidence type="ECO:0000313" key="2">
    <source>
        <dbReference type="EMBL" id="EJT82185.1"/>
    </source>
</evidence>
<dbReference type="HOGENOM" id="CLU_983663_0_0_1"/>
<dbReference type="EnsemblFungi" id="EJT82185">
    <property type="protein sequence ID" value="EJT82185"/>
    <property type="gene ID" value="GGTG_02159"/>
</dbReference>
<reference evidence="3" key="4">
    <citation type="journal article" date="2015" name="G3 (Bethesda)">
        <title>Genome sequences of three phytopathogenic species of the Magnaporthaceae family of fungi.</title>
        <authorList>
            <person name="Okagaki L.H."/>
            <person name="Nunes C.C."/>
            <person name="Sailsbery J."/>
            <person name="Clay B."/>
            <person name="Brown D."/>
            <person name="John T."/>
            <person name="Oh Y."/>
            <person name="Young N."/>
            <person name="Fitzgerald M."/>
            <person name="Haas B.J."/>
            <person name="Zeng Q."/>
            <person name="Young S."/>
            <person name="Adiconis X."/>
            <person name="Fan L."/>
            <person name="Levin J.Z."/>
            <person name="Mitchell T.K."/>
            <person name="Okubara P.A."/>
            <person name="Farman M.L."/>
            <person name="Kohn L.M."/>
            <person name="Birren B."/>
            <person name="Ma L.-J."/>
            <person name="Dean R.A."/>
        </authorList>
    </citation>
    <scope>NUCLEOTIDE SEQUENCE</scope>
    <source>
        <strain evidence="3">R3-111a-1</strain>
    </source>
</reference>
<feature type="region of interest" description="Disordered" evidence="1">
    <location>
        <begin position="1"/>
        <end position="52"/>
    </location>
</feature>
<reference evidence="2" key="3">
    <citation type="submission" date="2010-09" db="EMBL/GenBank/DDBJ databases">
        <title>Annotation of Gaeumannomyces graminis var. tritici R3-111a-1.</title>
        <authorList>
            <consortium name="The Broad Institute Genome Sequencing Platform"/>
            <person name="Ma L.-J."/>
            <person name="Dead R."/>
            <person name="Young S.K."/>
            <person name="Zeng Q."/>
            <person name="Gargeya S."/>
            <person name="Fitzgerald M."/>
            <person name="Haas B."/>
            <person name="Abouelleil A."/>
            <person name="Alvarado L."/>
            <person name="Arachchi H.M."/>
            <person name="Berlin A."/>
            <person name="Brown A."/>
            <person name="Chapman S.B."/>
            <person name="Chen Z."/>
            <person name="Dunbar C."/>
            <person name="Freedman E."/>
            <person name="Gearin G."/>
            <person name="Gellesch M."/>
            <person name="Goldberg J."/>
            <person name="Griggs A."/>
            <person name="Gujja S."/>
            <person name="Heiman D."/>
            <person name="Howarth C."/>
            <person name="Larson L."/>
            <person name="Lui A."/>
            <person name="MacDonald P.J.P."/>
            <person name="Mehta T."/>
            <person name="Montmayeur A."/>
            <person name="Murphy C."/>
            <person name="Neiman D."/>
            <person name="Pearson M."/>
            <person name="Priest M."/>
            <person name="Roberts A."/>
            <person name="Saif S."/>
            <person name="Shea T."/>
            <person name="Shenoy N."/>
            <person name="Sisk P."/>
            <person name="Stolte C."/>
            <person name="Sykes S."/>
            <person name="Yandava C."/>
            <person name="Wortman J."/>
            <person name="Nusbaum C."/>
            <person name="Birren B."/>
        </authorList>
    </citation>
    <scope>NUCLEOTIDE SEQUENCE</scope>
    <source>
        <strain evidence="2">R3-111a-1</strain>
    </source>
</reference>
<dbReference type="VEuPathDB" id="FungiDB:GGTG_02159"/>
<reference evidence="2" key="2">
    <citation type="submission" date="2010-07" db="EMBL/GenBank/DDBJ databases">
        <authorList>
            <consortium name="The Broad Institute Genome Sequencing Platform"/>
            <consortium name="Broad Institute Genome Sequencing Center for Infectious Disease"/>
            <person name="Ma L.-J."/>
            <person name="Dead R."/>
            <person name="Young S."/>
            <person name="Zeng Q."/>
            <person name="Koehrsen M."/>
            <person name="Alvarado L."/>
            <person name="Berlin A."/>
            <person name="Chapman S.B."/>
            <person name="Chen Z."/>
            <person name="Freedman E."/>
            <person name="Gellesch M."/>
            <person name="Goldberg J."/>
            <person name="Griggs A."/>
            <person name="Gujja S."/>
            <person name="Heilman E.R."/>
            <person name="Heiman D."/>
            <person name="Hepburn T."/>
            <person name="Howarth C."/>
            <person name="Jen D."/>
            <person name="Larson L."/>
            <person name="Mehta T."/>
            <person name="Neiman D."/>
            <person name="Pearson M."/>
            <person name="Roberts A."/>
            <person name="Saif S."/>
            <person name="Shea T."/>
            <person name="Shenoy N."/>
            <person name="Sisk P."/>
            <person name="Stolte C."/>
            <person name="Sykes S."/>
            <person name="Walk T."/>
            <person name="White J."/>
            <person name="Yandava C."/>
            <person name="Haas B."/>
            <person name="Nusbaum C."/>
            <person name="Birren B."/>
        </authorList>
    </citation>
    <scope>NUCLEOTIDE SEQUENCE</scope>
    <source>
        <strain evidence="2">R3-111a-1</strain>
    </source>
</reference>
<gene>
    <name evidence="3" type="primary">20342617</name>
    <name evidence="2" type="ORF">GGTG_02159</name>
</gene>
<keyword evidence="4" id="KW-1185">Reference proteome</keyword>
<proteinExistence type="predicted"/>
<organism evidence="2">
    <name type="scientific">Gaeumannomyces tritici (strain R3-111a-1)</name>
    <name type="common">Wheat and barley take-all root rot fungus</name>
    <name type="synonym">Gaeumannomyces graminis var. tritici</name>
    <dbReference type="NCBI Taxonomy" id="644352"/>
    <lineage>
        <taxon>Eukaryota</taxon>
        <taxon>Fungi</taxon>
        <taxon>Dikarya</taxon>
        <taxon>Ascomycota</taxon>
        <taxon>Pezizomycotina</taxon>
        <taxon>Sordariomycetes</taxon>
        <taxon>Sordariomycetidae</taxon>
        <taxon>Magnaporthales</taxon>
        <taxon>Magnaporthaceae</taxon>
        <taxon>Gaeumannomyces</taxon>
    </lineage>
</organism>
<evidence type="ECO:0000313" key="4">
    <source>
        <dbReference type="Proteomes" id="UP000006039"/>
    </source>
</evidence>
<dbReference type="EMBL" id="GL385395">
    <property type="protein sequence ID" value="EJT82185.1"/>
    <property type="molecule type" value="Genomic_DNA"/>
</dbReference>
<feature type="compositionally biased region" description="Basic and acidic residues" evidence="1">
    <location>
        <begin position="264"/>
        <end position="277"/>
    </location>
</feature>
<sequence>MELSRRTAECGSTYGQSSLAPQQKAWGRDRAVTAPRPQLGLPRSASAPRWSSGPMFAPAISPGLGRWGLPCLPTRAATKTAPRCKEPLTSSTEGMRGMAVGVGSGLWRWGGLPFRVWVAVSCLEVWESGAEHYGVEPCDFGRARMGSICRSIVGDVPGSASLPMRELQNATSRGAPPTTNLLSEILHSLNAGDLLRLVIGAQCQDYKPCRRCALLLSHTWSDLRGASPVGAGPHRREGETSLSARPSDCKKGHTTDRSCGQRSNKPEATPKQEDGRPSRRRLG</sequence>
<name>J3NLL0_GAET3</name>
<evidence type="ECO:0000256" key="1">
    <source>
        <dbReference type="SAM" id="MobiDB-lite"/>
    </source>
</evidence>
<feature type="compositionally biased region" description="Basic and acidic residues" evidence="1">
    <location>
        <begin position="247"/>
        <end position="256"/>
    </location>
</feature>
<dbReference type="AlphaFoldDB" id="J3NLL0"/>
<dbReference type="GeneID" id="20342617"/>
<evidence type="ECO:0000313" key="3">
    <source>
        <dbReference type="EnsemblFungi" id="EJT82185"/>
    </source>
</evidence>
<protein>
    <submittedName>
        <fullName evidence="2 3">Uncharacterized protein</fullName>
    </submittedName>
</protein>